<evidence type="ECO:0000256" key="5">
    <source>
        <dbReference type="PROSITE-ProRule" id="PRU01016"/>
    </source>
</evidence>
<feature type="active site" evidence="5">
    <location>
        <position position="75"/>
    </location>
</feature>
<accession>U7QFA0</accession>
<dbReference type="SUPFAM" id="SSF53335">
    <property type="entry name" value="S-adenosyl-L-methionine-dependent methyltransferases"/>
    <property type="match status" value="1"/>
</dbReference>
<dbReference type="EC" id="2.1.1.37" evidence="7"/>
<dbReference type="InterPro" id="IPR001525">
    <property type="entry name" value="C5_MeTfrase"/>
</dbReference>
<evidence type="ECO:0000256" key="2">
    <source>
        <dbReference type="ARBA" id="ARBA00022679"/>
    </source>
</evidence>
<evidence type="ECO:0000256" key="1">
    <source>
        <dbReference type="ARBA" id="ARBA00022603"/>
    </source>
</evidence>
<keyword evidence="9" id="KW-1185">Reference proteome</keyword>
<dbReference type="Pfam" id="PF00145">
    <property type="entry name" value="DNA_methylase"/>
    <property type="match status" value="1"/>
</dbReference>
<dbReference type="InterPro" id="IPR018117">
    <property type="entry name" value="C5_DNA_meth_AS"/>
</dbReference>
<dbReference type="GO" id="GO:0003886">
    <property type="term" value="F:DNA (cytosine-5-)-methyltransferase activity"/>
    <property type="evidence" value="ECO:0007669"/>
    <property type="project" value="UniProtKB-EC"/>
</dbReference>
<dbReference type="PRINTS" id="PR00105">
    <property type="entry name" value="C5METTRFRASE"/>
</dbReference>
<protein>
    <recommendedName>
        <fullName evidence="7">Cytosine-specific methyltransferase</fullName>
        <ecNumber evidence="7">2.1.1.37</ecNumber>
    </recommendedName>
</protein>
<evidence type="ECO:0000256" key="6">
    <source>
        <dbReference type="RuleBase" id="RU000416"/>
    </source>
</evidence>
<evidence type="ECO:0000313" key="9">
    <source>
        <dbReference type="Proteomes" id="UP000017127"/>
    </source>
</evidence>
<organism evidence="8 9">
    <name type="scientific">Lyngbya aestuarii BL J</name>
    <dbReference type="NCBI Taxonomy" id="1348334"/>
    <lineage>
        <taxon>Bacteria</taxon>
        <taxon>Bacillati</taxon>
        <taxon>Cyanobacteriota</taxon>
        <taxon>Cyanophyceae</taxon>
        <taxon>Oscillatoriophycideae</taxon>
        <taxon>Oscillatoriales</taxon>
        <taxon>Microcoleaceae</taxon>
        <taxon>Lyngbya</taxon>
    </lineage>
</organism>
<dbReference type="OrthoDB" id="9813719at2"/>
<dbReference type="NCBIfam" id="TIGR00675">
    <property type="entry name" value="dcm"/>
    <property type="match status" value="1"/>
</dbReference>
<comment type="similarity">
    <text evidence="5 6">Belongs to the class I-like SAM-binding methyltransferase superfamily. C5-methyltransferase family.</text>
</comment>
<evidence type="ECO:0000256" key="3">
    <source>
        <dbReference type="ARBA" id="ARBA00022691"/>
    </source>
</evidence>
<dbReference type="PROSITE" id="PS00094">
    <property type="entry name" value="C5_MTASE_1"/>
    <property type="match status" value="1"/>
</dbReference>
<gene>
    <name evidence="8" type="primary">banIM</name>
    <name evidence="8" type="ORF">M595_3395</name>
</gene>
<dbReference type="Gene3D" id="3.90.120.10">
    <property type="entry name" value="DNA Methylase, subunit A, domain 2"/>
    <property type="match status" value="1"/>
</dbReference>
<name>U7QFA0_9CYAN</name>
<keyword evidence="3 5" id="KW-0949">S-adenosyl-L-methionine</keyword>
<keyword evidence="2 5" id="KW-0808">Transferase</keyword>
<keyword evidence="1 5" id="KW-0489">Methyltransferase</keyword>
<sequence length="449" mass="50963">MLKFIDLFAGIGGLRLGFEQGIASLGWRGECLLASEIDAEASQVYSQNFLHVPEGDIRQIKSLPEHDVLLAGFPCQSFSYAGKKQGFGEIRGTLFFEIMRLIDTNQPQILILENVRGLTTHDHGKTFATIEHEIKLRGYSFYQFILNSVNFGLPQNRVRVYMIGVLNASPQFNLISDLGPKDSHSYNAVQLNLFSLNHFPPKVKDILEENPDSSFDCSPEFSQALNKVVQGDLNKLHGVRLIDYRGGNSIHSWELGLRGDCSQDEIKLMNLLITERRKKKFGQHQDGKQLTREQIASFFEHPKLTHLLESLVTKRYLKVINGRYKPVSGNFSFEVYKFLDPEKVSVTLVASDANRIGVYYNNRVRRITPREAARLQGFPDDFQLHPNPSKAFYQLGNSVSINVITAITQDVINQVFNNNCPELPLLHLNQPKENVYSIAELNPICHDRE</sequence>
<evidence type="ECO:0000256" key="7">
    <source>
        <dbReference type="RuleBase" id="RU000417"/>
    </source>
</evidence>
<dbReference type="EMBL" id="AUZM01000033">
    <property type="protein sequence ID" value="ERT06629.1"/>
    <property type="molecule type" value="Genomic_DNA"/>
</dbReference>
<reference evidence="8 9" key="1">
    <citation type="journal article" date="2013" name="Front. Microbiol.">
        <title>Comparative genomic analyses of the cyanobacterium, Lyngbya aestuarii BL J, a powerful hydrogen producer.</title>
        <authorList>
            <person name="Kothari A."/>
            <person name="Vaughn M."/>
            <person name="Garcia-Pichel F."/>
        </authorList>
    </citation>
    <scope>NUCLEOTIDE SEQUENCE [LARGE SCALE GENOMIC DNA]</scope>
    <source>
        <strain evidence="8 9">BL J</strain>
    </source>
</reference>
<dbReference type="InterPro" id="IPR029063">
    <property type="entry name" value="SAM-dependent_MTases_sf"/>
</dbReference>
<proteinExistence type="inferred from homology"/>
<dbReference type="Gene3D" id="3.40.50.150">
    <property type="entry name" value="Vaccinia Virus protein VP39"/>
    <property type="match status" value="1"/>
</dbReference>
<dbReference type="Proteomes" id="UP000017127">
    <property type="component" value="Unassembled WGS sequence"/>
</dbReference>
<dbReference type="InterPro" id="IPR050750">
    <property type="entry name" value="C5-MTase"/>
</dbReference>
<dbReference type="PATRIC" id="fig|1348334.3.peg.3283"/>
<keyword evidence="4" id="KW-0680">Restriction system</keyword>
<dbReference type="PANTHER" id="PTHR46098:SF1">
    <property type="entry name" value="TRNA (CYTOSINE(38)-C(5))-METHYLTRANSFERASE"/>
    <property type="match status" value="1"/>
</dbReference>
<dbReference type="GO" id="GO:0032259">
    <property type="term" value="P:methylation"/>
    <property type="evidence" value="ECO:0007669"/>
    <property type="project" value="UniProtKB-KW"/>
</dbReference>
<evidence type="ECO:0000313" key="8">
    <source>
        <dbReference type="EMBL" id="ERT06629.1"/>
    </source>
</evidence>
<dbReference type="GO" id="GO:0009307">
    <property type="term" value="P:DNA restriction-modification system"/>
    <property type="evidence" value="ECO:0007669"/>
    <property type="project" value="UniProtKB-KW"/>
</dbReference>
<dbReference type="PANTHER" id="PTHR46098">
    <property type="entry name" value="TRNA (CYTOSINE(38)-C(5))-METHYLTRANSFERASE"/>
    <property type="match status" value="1"/>
</dbReference>
<dbReference type="RefSeq" id="WP_023067136.1">
    <property type="nucleotide sequence ID" value="NZ_AUZM01000033.1"/>
</dbReference>
<dbReference type="AlphaFoldDB" id="U7QFA0"/>
<dbReference type="CDD" id="cd00315">
    <property type="entry name" value="Cyt_C5_DNA_methylase"/>
    <property type="match status" value="1"/>
</dbReference>
<evidence type="ECO:0000256" key="4">
    <source>
        <dbReference type="ARBA" id="ARBA00022747"/>
    </source>
</evidence>
<dbReference type="PROSITE" id="PS51679">
    <property type="entry name" value="SAM_MT_C5"/>
    <property type="match status" value="1"/>
</dbReference>
<comment type="catalytic activity">
    <reaction evidence="7">
        <text>a 2'-deoxycytidine in DNA + S-adenosyl-L-methionine = a 5-methyl-2'-deoxycytidine in DNA + S-adenosyl-L-homocysteine + H(+)</text>
        <dbReference type="Rhea" id="RHEA:13681"/>
        <dbReference type="Rhea" id="RHEA-COMP:11369"/>
        <dbReference type="Rhea" id="RHEA-COMP:11370"/>
        <dbReference type="ChEBI" id="CHEBI:15378"/>
        <dbReference type="ChEBI" id="CHEBI:57856"/>
        <dbReference type="ChEBI" id="CHEBI:59789"/>
        <dbReference type="ChEBI" id="CHEBI:85452"/>
        <dbReference type="ChEBI" id="CHEBI:85454"/>
        <dbReference type="EC" id="2.1.1.37"/>
    </reaction>
</comment>
<comment type="caution">
    <text evidence="8">The sequence shown here is derived from an EMBL/GenBank/DDBJ whole genome shotgun (WGS) entry which is preliminary data.</text>
</comment>